<dbReference type="Pfam" id="PF00225">
    <property type="entry name" value="Kinesin"/>
    <property type="match status" value="1"/>
</dbReference>
<feature type="region of interest" description="Disordered" evidence="12">
    <location>
        <begin position="520"/>
        <end position="564"/>
    </location>
</feature>
<dbReference type="GO" id="GO:0005874">
    <property type="term" value="C:microtubule"/>
    <property type="evidence" value="ECO:0007669"/>
    <property type="project" value="UniProtKB-KW"/>
</dbReference>
<evidence type="ECO:0000256" key="7">
    <source>
        <dbReference type="ARBA" id="ARBA00023175"/>
    </source>
</evidence>
<keyword evidence="5 11" id="KW-0067">ATP-binding</keyword>
<dbReference type="CDD" id="cd04371">
    <property type="entry name" value="DEP"/>
    <property type="match status" value="1"/>
</dbReference>
<evidence type="ECO:0000313" key="16">
    <source>
        <dbReference type="Proteomes" id="UP000007879"/>
    </source>
</evidence>
<dbReference type="Gene3D" id="1.25.40.20">
    <property type="entry name" value="Ankyrin repeat-containing domain"/>
    <property type="match status" value="3"/>
</dbReference>
<sequence>MEASRRGSGAKPAPGGGGSDNFKVAVRVRPKIEREKNEGAIDCVSVELVHSAVIITRNEPSKRRPSAFHMEELSENSDSSSNSQNFFFDIVFDPSSSQVMIYDTCAKHIVMSVLEGYNGSIIAYGQTGTGKSYTIEGGNDEMTRGIVPRASDEVFNYIKTTASIKDQFLVRVLYLEIYNEKLTDLLNPLQDNLRIREDGVGGVYVEGLSEHVVRSTRELKKLIQDGASLRKTASTRMNVESSRSHTVFTIIVEHAICTAEGGRIVTIGKLRLVDLAGSEKLDSDAKLQQQTETKNINVSLHTFGKVVMSLTSSSSPHIPYRDSKLTRILQDSLGGNCKTSLITTITPVSSCYTESLNSLLFAKRAKNVKNKAIINKDVSQKALLSAYQEEIKRLKEQLEKGGGGGGTGGPSIDEEKLKREKDEVISELVKQKQLFRKAEEEKMQLLKEIEKMEKMFLQGGGAESEDIQKAIEEEREKIRSEAEDEYREKLAQVEKEKKRLADEKEEIAKQKEYLAKMRAGFKPDGTASPSSEKLFHRPQLPTRPQPTGSSLPHPPTVGNIPRRVPISVRPGLGIRAGVMLPRHPIYSPQQHGVSPYNQSINESLMMYSTAISDPNTGIPSQVLQSGVRIFTGLDAAQWFSANMEGVTDVEGAERVGQRLLEIGLLSEIQGCDTFTAKKTSYYQFNDYTSVVSPYNSRPNSAISMLSLGGGIGGGGAYAGHRTGSLPTVYSPLSMASSSASINASLSSVDELLDQYNLTQNSPSQLHFAAISNNRQLVKELSGTGAGIDCTDAEGNTPLMYSAMAGNSKCCSLLVKDLGASVNAVNKDGRTALMLAAFHEQHSVIKSLLKLGAITSITDCNGETVYHIAARNNSTKTLETLIKYSTVDSKAINGRNNSIQSPLHVAVLADKPHNIKTLLQGNADIGISDSEGRTCLHYAVQHSKTQCIQLIVQNNPNSINLVDLHGWSAVHLASQDNLTMSLNALLISDKCDINLKDNTGLTPLHYAVLSNSPETLKILLERGADSHIRDDNKMTPLQYSREKKQESTTTLLLKYK</sequence>
<dbReference type="PRINTS" id="PR00380">
    <property type="entry name" value="KINESINHEAVY"/>
</dbReference>
<dbReference type="KEGG" id="aqu:100640540"/>
<dbReference type="CDD" id="cd00106">
    <property type="entry name" value="KISc"/>
    <property type="match status" value="1"/>
</dbReference>
<feature type="compositionally biased region" description="Gly residues" evidence="12">
    <location>
        <begin position="400"/>
        <end position="409"/>
    </location>
</feature>
<feature type="region of interest" description="Disordered" evidence="12">
    <location>
        <begin position="1"/>
        <end position="22"/>
    </location>
</feature>
<dbReference type="EnsemblMetazoa" id="XM_003386408.2">
    <property type="protein sequence ID" value="XP_003386456.2"/>
    <property type="gene ID" value="LOC100640540"/>
</dbReference>
<feature type="repeat" description="ANK" evidence="10">
    <location>
        <begin position="793"/>
        <end position="826"/>
    </location>
</feature>
<dbReference type="FunFam" id="3.40.850.10:FF:000019">
    <property type="entry name" value="Kinesin-like protein KIN-5D"/>
    <property type="match status" value="1"/>
</dbReference>
<evidence type="ECO:0000256" key="6">
    <source>
        <dbReference type="ARBA" id="ARBA00023054"/>
    </source>
</evidence>
<dbReference type="PROSITE" id="PS50067">
    <property type="entry name" value="KINESIN_MOTOR_2"/>
    <property type="match status" value="1"/>
</dbReference>
<dbReference type="GO" id="GO:0007010">
    <property type="term" value="P:cytoskeleton organization"/>
    <property type="evidence" value="ECO:0007669"/>
    <property type="project" value="UniProtKB-ARBA"/>
</dbReference>
<dbReference type="InterPro" id="IPR027417">
    <property type="entry name" value="P-loop_NTPase"/>
</dbReference>
<dbReference type="SUPFAM" id="SSF46785">
    <property type="entry name" value="Winged helix' DNA-binding domain"/>
    <property type="match status" value="1"/>
</dbReference>
<keyword evidence="4 11" id="KW-0547">Nucleotide-binding</keyword>
<feature type="binding site" evidence="11">
    <location>
        <begin position="125"/>
        <end position="132"/>
    </location>
    <ligand>
        <name>ATP</name>
        <dbReference type="ChEBI" id="CHEBI:30616"/>
    </ligand>
</feature>
<evidence type="ECO:0000259" key="14">
    <source>
        <dbReference type="PROSITE" id="PS50186"/>
    </source>
</evidence>
<feature type="repeat" description="ANK" evidence="10">
    <location>
        <begin position="998"/>
        <end position="1030"/>
    </location>
</feature>
<keyword evidence="6" id="KW-0175">Coiled coil</keyword>
<feature type="repeat" description="ANK" evidence="10">
    <location>
        <begin position="827"/>
        <end position="859"/>
    </location>
</feature>
<evidence type="ECO:0008006" key="17">
    <source>
        <dbReference type="Google" id="ProtNLM"/>
    </source>
</evidence>
<dbReference type="PROSITE" id="PS50297">
    <property type="entry name" value="ANK_REP_REGION"/>
    <property type="match status" value="2"/>
</dbReference>
<evidence type="ECO:0000313" key="15">
    <source>
        <dbReference type="EnsemblMetazoa" id="XP_003386456.2"/>
    </source>
</evidence>
<keyword evidence="8" id="KW-0206">Cytoskeleton</keyword>
<comment type="similarity">
    <text evidence="9">Belongs to the TRAFAC class myosin-kinesin ATPase superfamily. Kinesin family. KIN-5/BimC subfamily.</text>
</comment>
<evidence type="ECO:0000256" key="4">
    <source>
        <dbReference type="ARBA" id="ARBA00022741"/>
    </source>
</evidence>
<dbReference type="InterPro" id="IPR036770">
    <property type="entry name" value="Ankyrin_rpt-contain_sf"/>
</dbReference>
<dbReference type="PROSITE" id="PS50088">
    <property type="entry name" value="ANK_REPEAT"/>
    <property type="match status" value="5"/>
</dbReference>
<dbReference type="GO" id="GO:0007018">
    <property type="term" value="P:microtubule-based movement"/>
    <property type="evidence" value="ECO:0007669"/>
    <property type="project" value="InterPro"/>
</dbReference>
<dbReference type="GO" id="GO:0008017">
    <property type="term" value="F:microtubule binding"/>
    <property type="evidence" value="ECO:0007669"/>
    <property type="project" value="InterPro"/>
</dbReference>
<comment type="subcellular location">
    <subcellularLocation>
        <location evidence="1">Cytoplasm</location>
        <location evidence="1">Cytoskeleton</location>
    </subcellularLocation>
</comment>
<evidence type="ECO:0000256" key="8">
    <source>
        <dbReference type="ARBA" id="ARBA00023212"/>
    </source>
</evidence>
<evidence type="ECO:0000256" key="5">
    <source>
        <dbReference type="ARBA" id="ARBA00022840"/>
    </source>
</evidence>
<name>A0AAN0IEK6_AMPQE</name>
<feature type="domain" description="DEP" evidence="14">
    <location>
        <begin position="630"/>
        <end position="686"/>
    </location>
</feature>
<feature type="repeat" description="ANK" evidence="10">
    <location>
        <begin position="897"/>
        <end position="929"/>
    </location>
</feature>
<dbReference type="Gene3D" id="3.40.850.10">
    <property type="entry name" value="Kinesin motor domain"/>
    <property type="match status" value="1"/>
</dbReference>
<dbReference type="Gene3D" id="1.10.10.10">
    <property type="entry name" value="Winged helix-like DNA-binding domain superfamily/Winged helix DNA-binding domain"/>
    <property type="match status" value="1"/>
</dbReference>
<evidence type="ECO:0000256" key="10">
    <source>
        <dbReference type="PROSITE-ProRule" id="PRU00023"/>
    </source>
</evidence>
<dbReference type="Pfam" id="PF12796">
    <property type="entry name" value="Ank_2"/>
    <property type="match status" value="2"/>
</dbReference>
<protein>
    <recommendedName>
        <fullName evidence="17">Kinesin motor domain-containing protein</fullName>
    </recommendedName>
</protein>
<dbReference type="GO" id="GO:0035556">
    <property type="term" value="P:intracellular signal transduction"/>
    <property type="evidence" value="ECO:0007669"/>
    <property type="project" value="InterPro"/>
</dbReference>
<dbReference type="InterPro" id="IPR000591">
    <property type="entry name" value="DEP_dom"/>
</dbReference>
<evidence type="ECO:0000256" key="3">
    <source>
        <dbReference type="ARBA" id="ARBA00022701"/>
    </source>
</evidence>
<feature type="compositionally biased region" description="Low complexity" evidence="12">
    <location>
        <begin position="1"/>
        <end position="13"/>
    </location>
</feature>
<dbReference type="RefSeq" id="XP_003386456.2">
    <property type="nucleotide sequence ID" value="XM_003386408.2"/>
</dbReference>
<dbReference type="GO" id="GO:0005524">
    <property type="term" value="F:ATP binding"/>
    <property type="evidence" value="ECO:0007669"/>
    <property type="project" value="UniProtKB-UniRule"/>
</dbReference>
<keyword evidence="10" id="KW-0040">ANK repeat</keyword>
<dbReference type="InterPro" id="IPR019821">
    <property type="entry name" value="Kinesin_motor_CS"/>
</dbReference>
<dbReference type="SMART" id="SM00248">
    <property type="entry name" value="ANK"/>
    <property type="match status" value="8"/>
</dbReference>
<evidence type="ECO:0000256" key="9">
    <source>
        <dbReference type="ARBA" id="ARBA00034704"/>
    </source>
</evidence>
<keyword evidence="3" id="KW-0493">Microtubule</keyword>
<proteinExistence type="inferred from homology"/>
<dbReference type="Proteomes" id="UP000007879">
    <property type="component" value="Unassembled WGS sequence"/>
</dbReference>
<dbReference type="PANTHER" id="PTHR47968:SF36">
    <property type="entry name" value="KINESIN HEAVY CHAIN ISOFORM X1"/>
    <property type="match status" value="1"/>
</dbReference>
<feature type="repeat" description="ANK" evidence="10">
    <location>
        <begin position="760"/>
        <end position="792"/>
    </location>
</feature>
<dbReference type="SUPFAM" id="SSF48403">
    <property type="entry name" value="Ankyrin repeat"/>
    <property type="match status" value="1"/>
</dbReference>
<feature type="region of interest" description="Disordered" evidence="12">
    <location>
        <begin position="397"/>
        <end position="417"/>
    </location>
</feature>
<dbReference type="GeneID" id="100640540"/>
<evidence type="ECO:0000259" key="13">
    <source>
        <dbReference type="PROSITE" id="PS50067"/>
    </source>
</evidence>
<dbReference type="PROSITE" id="PS00411">
    <property type="entry name" value="KINESIN_MOTOR_1"/>
    <property type="match status" value="1"/>
</dbReference>
<reference evidence="15" key="2">
    <citation type="submission" date="2024-06" db="UniProtKB">
        <authorList>
            <consortium name="EnsemblMetazoa"/>
        </authorList>
    </citation>
    <scope>IDENTIFICATION</scope>
</reference>
<dbReference type="SUPFAM" id="SSF52540">
    <property type="entry name" value="P-loop containing nucleoside triphosphate hydrolases"/>
    <property type="match status" value="1"/>
</dbReference>
<keyword evidence="2" id="KW-0963">Cytoplasm</keyword>
<keyword evidence="16" id="KW-1185">Reference proteome</keyword>
<dbReference type="InterPro" id="IPR027640">
    <property type="entry name" value="Kinesin-like_fam"/>
</dbReference>
<dbReference type="Pfam" id="PF00023">
    <property type="entry name" value="Ank"/>
    <property type="match status" value="1"/>
</dbReference>
<accession>A0AAN0IEK6</accession>
<dbReference type="SMART" id="SM00129">
    <property type="entry name" value="KISc"/>
    <property type="match status" value="1"/>
</dbReference>
<dbReference type="InterPro" id="IPR036388">
    <property type="entry name" value="WH-like_DNA-bd_sf"/>
</dbReference>
<dbReference type="PROSITE" id="PS50186">
    <property type="entry name" value="DEP"/>
    <property type="match status" value="1"/>
</dbReference>
<keyword evidence="7 11" id="KW-0505">Motor protein</keyword>
<evidence type="ECO:0000256" key="11">
    <source>
        <dbReference type="PROSITE-ProRule" id="PRU00283"/>
    </source>
</evidence>
<feature type="domain" description="Kinesin motor" evidence="13">
    <location>
        <begin position="21"/>
        <end position="368"/>
    </location>
</feature>
<dbReference type="InterPro" id="IPR036390">
    <property type="entry name" value="WH_DNA-bd_sf"/>
</dbReference>
<evidence type="ECO:0000256" key="1">
    <source>
        <dbReference type="ARBA" id="ARBA00004245"/>
    </source>
</evidence>
<dbReference type="InterPro" id="IPR002110">
    <property type="entry name" value="Ankyrin_rpt"/>
</dbReference>
<dbReference type="PANTHER" id="PTHR47968">
    <property type="entry name" value="CENTROMERE PROTEIN E"/>
    <property type="match status" value="1"/>
</dbReference>
<dbReference type="InterPro" id="IPR036961">
    <property type="entry name" value="Kinesin_motor_dom_sf"/>
</dbReference>
<reference evidence="16" key="1">
    <citation type="journal article" date="2010" name="Nature">
        <title>The Amphimedon queenslandica genome and the evolution of animal complexity.</title>
        <authorList>
            <person name="Srivastava M."/>
            <person name="Simakov O."/>
            <person name="Chapman J."/>
            <person name="Fahey B."/>
            <person name="Gauthier M.E."/>
            <person name="Mitros T."/>
            <person name="Richards G.S."/>
            <person name="Conaco C."/>
            <person name="Dacre M."/>
            <person name="Hellsten U."/>
            <person name="Larroux C."/>
            <person name="Putnam N.H."/>
            <person name="Stanke M."/>
            <person name="Adamska M."/>
            <person name="Darling A."/>
            <person name="Degnan S.M."/>
            <person name="Oakley T.H."/>
            <person name="Plachetzki D.C."/>
            <person name="Zhai Y."/>
            <person name="Adamski M."/>
            <person name="Calcino A."/>
            <person name="Cummins S.F."/>
            <person name="Goodstein D.M."/>
            <person name="Harris C."/>
            <person name="Jackson D.J."/>
            <person name="Leys S.P."/>
            <person name="Shu S."/>
            <person name="Woodcroft B.J."/>
            <person name="Vervoort M."/>
            <person name="Kosik K.S."/>
            <person name="Manning G."/>
            <person name="Degnan B.M."/>
            <person name="Rokhsar D.S."/>
        </authorList>
    </citation>
    <scope>NUCLEOTIDE SEQUENCE [LARGE SCALE GENOMIC DNA]</scope>
</reference>
<dbReference type="AlphaFoldDB" id="A0AAN0IEK6"/>
<evidence type="ECO:0000256" key="12">
    <source>
        <dbReference type="SAM" id="MobiDB-lite"/>
    </source>
</evidence>
<evidence type="ECO:0000256" key="2">
    <source>
        <dbReference type="ARBA" id="ARBA00022490"/>
    </source>
</evidence>
<organism evidence="15 16">
    <name type="scientific">Amphimedon queenslandica</name>
    <name type="common">Sponge</name>
    <dbReference type="NCBI Taxonomy" id="400682"/>
    <lineage>
        <taxon>Eukaryota</taxon>
        <taxon>Metazoa</taxon>
        <taxon>Porifera</taxon>
        <taxon>Demospongiae</taxon>
        <taxon>Heteroscleromorpha</taxon>
        <taxon>Haplosclerida</taxon>
        <taxon>Niphatidae</taxon>
        <taxon>Amphimedon</taxon>
    </lineage>
</organism>
<dbReference type="GO" id="GO:0003777">
    <property type="term" value="F:microtubule motor activity"/>
    <property type="evidence" value="ECO:0007669"/>
    <property type="project" value="InterPro"/>
</dbReference>
<dbReference type="InterPro" id="IPR001752">
    <property type="entry name" value="Kinesin_motor_dom"/>
</dbReference>